<sequence length="893" mass="94268">MKNPWMKRLLSGTLAAAMASTVLVGIPSQAAEEAGIPYDEQGNYNVQIPHVMVNQVYGGSDDGYASHSFIELYNPCDTAVDLNGWELQYQSSPDGEEDGWQELTLTGTIPAGGYYLVRCGVTTDAESGAYQVPEGDQEWDVVLHNKGVSVALFSEDVTLTDDFSGPINEGNRPEGYVDLLAVQGNDGEDGQMPVAYEGSVQAEQSKKKAVRRDNFTDTDDNSADVEIINYENPVDDAKGPHNSSYNTAPGGDEGNQGGQGGQDDPLPPTTDPETFYDSSFETDAALLLDRLGSVNTGQANADGGVAEIVAYNSDTGEAYVVNGQDGLLYRLEVSDQGISILGSMDVKGLVEGFTYGDMTSVAVDTVNDHIAVALQSEDYAADGRVLLLDYNFDPIACYETGVQPDMVTFTHNGRKILTADEGEPRDGYGEGAVDPAGSVTMIDLENDTVKTMGFEDFDAASLAAEGVLIGKVNGQMNTAAADLEPEYIAVSADDETAYVTLQEANAVATVDLVSGKVVSVKSLGFQDLSQAINAIDLLEDGTYEAKTYEDAVGVYMPDGISAYEANGVTYLVTANEGDAREWGEYSNEAKEDLTATDGTKAEKVRVLDKEMVTVPDESLEYLYGSRSFTVFRADTMEKVYDSANDFEEKTAQYLPAWFNCSNDNVDIDDRSRKKGPEPESVSVGQIGNRTYAFIALERVGGIMVYDITDPANASYVNYINTRDFSADIAEDVAPEGLAFISANDTKSGRPMLLAAFEVSGTVAAYNISGSATDVATPEGPSYEPLPDDGQGTEPTDPSLTPGQNPGAGTNNPTGGSAGGANGNQQPGQASGGQQQTSGGATAGTGAGTANPTASTVSPKTSDPFGGMLFLMLVMALTGGAGLLSVLGGRKEEQ</sequence>
<dbReference type="InterPro" id="IPR015943">
    <property type="entry name" value="WD40/YVTN_repeat-like_dom_sf"/>
</dbReference>
<feature type="compositionally biased region" description="Low complexity" evidence="1">
    <location>
        <begin position="800"/>
        <end position="814"/>
    </location>
</feature>
<gene>
    <name evidence="5" type="ORF">IAA55_01985</name>
</gene>
<evidence type="ECO:0000256" key="1">
    <source>
        <dbReference type="SAM" id="MobiDB-lite"/>
    </source>
</evidence>
<dbReference type="EMBL" id="DVHM01000033">
    <property type="protein sequence ID" value="HIR70033.1"/>
    <property type="molecule type" value="Genomic_DNA"/>
</dbReference>
<feature type="region of interest" description="Disordered" evidence="1">
    <location>
        <begin position="771"/>
        <end position="861"/>
    </location>
</feature>
<dbReference type="InterPro" id="IPR055188">
    <property type="entry name" value="Choice_anch_I"/>
</dbReference>
<dbReference type="InterPro" id="IPR001322">
    <property type="entry name" value="Lamin_tail_dom"/>
</dbReference>
<reference evidence="5" key="2">
    <citation type="journal article" date="2021" name="PeerJ">
        <title>Extensive microbial diversity within the chicken gut microbiome revealed by metagenomics and culture.</title>
        <authorList>
            <person name="Gilroy R."/>
            <person name="Ravi A."/>
            <person name="Getino M."/>
            <person name="Pursley I."/>
            <person name="Horton D.L."/>
            <person name="Alikhan N.F."/>
            <person name="Baker D."/>
            <person name="Gharbi K."/>
            <person name="Hall N."/>
            <person name="Watson M."/>
            <person name="Adriaenssens E.M."/>
            <person name="Foster-Nyarko E."/>
            <person name="Jarju S."/>
            <person name="Secka A."/>
            <person name="Antonio M."/>
            <person name="Oren A."/>
            <person name="Chaudhuri R.R."/>
            <person name="La Ragione R."/>
            <person name="Hildebrand F."/>
            <person name="Pallen M.J."/>
        </authorList>
    </citation>
    <scope>NUCLEOTIDE SEQUENCE</scope>
    <source>
        <strain evidence="5">ChiSjej5B23-6657</strain>
    </source>
</reference>
<dbReference type="Gene3D" id="2.130.10.10">
    <property type="entry name" value="YVTN repeat-like/Quinoprotein amine dehydrogenase"/>
    <property type="match status" value="1"/>
</dbReference>
<dbReference type="Pfam" id="PF22494">
    <property type="entry name" value="choice_anch_I"/>
    <property type="match status" value="1"/>
</dbReference>
<dbReference type="SUPFAM" id="SSF50969">
    <property type="entry name" value="YVTN repeat-like/Quinoprotein amine dehydrogenase"/>
    <property type="match status" value="2"/>
</dbReference>
<dbReference type="AlphaFoldDB" id="A0A9D1E8D7"/>
<dbReference type="PANTHER" id="PTHR46928">
    <property type="entry name" value="MESENCHYME-SPECIFIC CELL SURFACE GLYCOPROTEIN"/>
    <property type="match status" value="1"/>
</dbReference>
<dbReference type="PROSITE" id="PS51841">
    <property type="entry name" value="LTD"/>
    <property type="match status" value="1"/>
</dbReference>
<keyword evidence="3" id="KW-0732">Signal</keyword>
<feature type="compositionally biased region" description="Gly residues" evidence="1">
    <location>
        <begin position="251"/>
        <end position="261"/>
    </location>
</feature>
<keyword evidence="2" id="KW-0812">Transmembrane</keyword>
<dbReference type="NCBIfam" id="NF038117">
    <property type="entry name" value="choice_anch_I"/>
    <property type="match status" value="1"/>
</dbReference>
<protein>
    <submittedName>
        <fullName evidence="5">Lamin tail domain-containing protein</fullName>
    </submittedName>
</protein>
<name>A0A9D1E8D7_9FIRM</name>
<evidence type="ECO:0000313" key="6">
    <source>
        <dbReference type="Proteomes" id="UP000823912"/>
    </source>
</evidence>
<dbReference type="Pfam" id="PF00932">
    <property type="entry name" value="LTD"/>
    <property type="match status" value="1"/>
</dbReference>
<organism evidence="5 6">
    <name type="scientific">Candidatus Pullilachnospira gallistercoris</name>
    <dbReference type="NCBI Taxonomy" id="2840911"/>
    <lineage>
        <taxon>Bacteria</taxon>
        <taxon>Bacillati</taxon>
        <taxon>Bacillota</taxon>
        <taxon>Clostridia</taxon>
        <taxon>Lachnospirales</taxon>
        <taxon>Lachnospiraceae</taxon>
        <taxon>Lachnospiraceae incertae sedis</taxon>
        <taxon>Candidatus Pullilachnospira</taxon>
    </lineage>
</organism>
<keyword evidence="2" id="KW-1133">Transmembrane helix</keyword>
<evidence type="ECO:0000256" key="2">
    <source>
        <dbReference type="SAM" id="Phobius"/>
    </source>
</evidence>
<accession>A0A9D1E8D7</accession>
<feature type="transmembrane region" description="Helical" evidence="2">
    <location>
        <begin position="864"/>
        <end position="886"/>
    </location>
</feature>
<feature type="compositionally biased region" description="Low complexity" evidence="1">
    <location>
        <begin position="822"/>
        <end position="839"/>
    </location>
</feature>
<dbReference type="InterPro" id="IPR052956">
    <property type="entry name" value="Mesenchyme-surface_protein"/>
</dbReference>
<feature type="region of interest" description="Disordered" evidence="1">
    <location>
        <begin position="199"/>
        <end position="276"/>
    </location>
</feature>
<evidence type="ECO:0000256" key="3">
    <source>
        <dbReference type="SAM" id="SignalP"/>
    </source>
</evidence>
<keyword evidence="2" id="KW-0472">Membrane</keyword>
<reference evidence="5" key="1">
    <citation type="submission" date="2020-10" db="EMBL/GenBank/DDBJ databases">
        <authorList>
            <person name="Gilroy R."/>
        </authorList>
    </citation>
    <scope>NUCLEOTIDE SEQUENCE</scope>
    <source>
        <strain evidence="5">ChiSjej5B23-6657</strain>
    </source>
</reference>
<evidence type="ECO:0000259" key="4">
    <source>
        <dbReference type="PROSITE" id="PS51841"/>
    </source>
</evidence>
<comment type="caution">
    <text evidence="5">The sequence shown here is derived from an EMBL/GenBank/DDBJ whole genome shotgun (WGS) entry which is preliminary data.</text>
</comment>
<dbReference type="InterPro" id="IPR036415">
    <property type="entry name" value="Lamin_tail_dom_sf"/>
</dbReference>
<feature type="domain" description="LTD" evidence="4">
    <location>
        <begin position="42"/>
        <end position="189"/>
    </location>
</feature>
<proteinExistence type="predicted"/>
<dbReference type="SUPFAM" id="SSF74853">
    <property type="entry name" value="Lamin A/C globular tail domain"/>
    <property type="match status" value="1"/>
</dbReference>
<evidence type="ECO:0000313" key="5">
    <source>
        <dbReference type="EMBL" id="HIR70033.1"/>
    </source>
</evidence>
<dbReference type="PANTHER" id="PTHR46928:SF1">
    <property type="entry name" value="MESENCHYME-SPECIFIC CELL SURFACE GLYCOPROTEIN"/>
    <property type="match status" value="1"/>
</dbReference>
<feature type="signal peptide" evidence="3">
    <location>
        <begin position="1"/>
        <end position="30"/>
    </location>
</feature>
<dbReference type="Proteomes" id="UP000823912">
    <property type="component" value="Unassembled WGS sequence"/>
</dbReference>
<feature type="chain" id="PRO_5039302904" evidence="3">
    <location>
        <begin position="31"/>
        <end position="893"/>
    </location>
</feature>
<dbReference type="InterPro" id="IPR011044">
    <property type="entry name" value="Quino_amine_DH_bsu"/>
</dbReference>